<dbReference type="Proteomes" id="UP000294933">
    <property type="component" value="Unassembled WGS sequence"/>
</dbReference>
<dbReference type="PANTHER" id="PTHR23057:SF0">
    <property type="entry name" value="JUXTAPOSED WITH ANOTHER ZINC FINGER PROTEIN 1"/>
    <property type="match status" value="1"/>
</dbReference>
<feature type="region of interest" description="Disordered" evidence="5">
    <location>
        <begin position="251"/>
        <end position="284"/>
    </location>
</feature>
<proteinExistence type="predicted"/>
<dbReference type="STRING" id="50990.A0A4Y7QDG4"/>
<feature type="compositionally biased region" description="Polar residues" evidence="5">
    <location>
        <begin position="143"/>
        <end position="165"/>
    </location>
</feature>
<dbReference type="InterPro" id="IPR051580">
    <property type="entry name" value="ZnF-Chromatin_assoc"/>
</dbReference>
<reference evidence="6 7" key="1">
    <citation type="submission" date="2018-06" db="EMBL/GenBank/DDBJ databases">
        <title>A transcriptomic atlas of mushroom development highlights an independent origin of complex multicellularity.</title>
        <authorList>
            <consortium name="DOE Joint Genome Institute"/>
            <person name="Krizsan K."/>
            <person name="Almasi E."/>
            <person name="Merenyi Z."/>
            <person name="Sahu N."/>
            <person name="Viragh M."/>
            <person name="Koszo T."/>
            <person name="Mondo S."/>
            <person name="Kiss B."/>
            <person name="Balint B."/>
            <person name="Kues U."/>
            <person name="Barry K."/>
            <person name="Hegedus J.C."/>
            <person name="Henrissat B."/>
            <person name="Johnson J."/>
            <person name="Lipzen A."/>
            <person name="Ohm R."/>
            <person name="Nagy I."/>
            <person name="Pangilinan J."/>
            <person name="Yan J."/>
            <person name="Xiong Y."/>
            <person name="Grigoriev I.V."/>
            <person name="Hibbett D.S."/>
            <person name="Nagy L.G."/>
        </authorList>
    </citation>
    <scope>NUCLEOTIDE SEQUENCE [LARGE SCALE GENOMIC DNA]</scope>
    <source>
        <strain evidence="6 7">SZMC22713</strain>
    </source>
</reference>
<keyword evidence="3" id="KW-0863">Zinc-finger</keyword>
<evidence type="ECO:0008006" key="8">
    <source>
        <dbReference type="Google" id="ProtNLM"/>
    </source>
</evidence>
<evidence type="ECO:0000313" key="7">
    <source>
        <dbReference type="Proteomes" id="UP000294933"/>
    </source>
</evidence>
<dbReference type="OrthoDB" id="3269380at2759"/>
<dbReference type="EMBL" id="ML170163">
    <property type="protein sequence ID" value="TDL25727.1"/>
    <property type="molecule type" value="Genomic_DNA"/>
</dbReference>
<sequence length="320" mass="34625">MATTTSPLPIHPRSPSQHSPLHFSPTNVSRSISSVVMSWTEYSEFPSRSPMTSSLHVPFGSSPMSMSCSPGYDVGAERIPKLERDFCSNFSCCGQSLADLHELLCHFEEAHVIVVGADGRPLSSNHSSPCSSVDLPSGPRTPPDQNSSQGHLEGSSSVHIGTSPPQSAFAMTSVLKPADLHTFLARDNRRVTVTTPKVANWKDDDDIMMDFDPLDHAPSPTHSMDTPSHEPVCLPPALLNCSTVDQLRTTEAPRTVSRHGSSSKLKGKVLGDESNPTTSRKREKAYKCPKNGCTKSYLNPNGLKYHLSKGTCSIISAEDD</sequence>
<keyword evidence="1" id="KW-0479">Metal-binding</keyword>
<gene>
    <name evidence="6" type="ORF">BD410DRAFT_837200</name>
</gene>
<protein>
    <recommendedName>
        <fullName evidence="8">C2H2-type domain-containing protein</fullName>
    </recommendedName>
</protein>
<evidence type="ECO:0000256" key="2">
    <source>
        <dbReference type="ARBA" id="ARBA00022737"/>
    </source>
</evidence>
<dbReference type="PANTHER" id="PTHR23057">
    <property type="entry name" value="JUXTAPOSED WITH ANOTHER ZINC FINGER PROTEIN 1"/>
    <property type="match status" value="1"/>
</dbReference>
<keyword evidence="7" id="KW-1185">Reference proteome</keyword>
<feature type="compositionally biased region" description="Polar residues" evidence="5">
    <location>
        <begin position="14"/>
        <end position="23"/>
    </location>
</feature>
<dbReference type="VEuPathDB" id="FungiDB:BD410DRAFT_837200"/>
<feature type="region of interest" description="Disordered" evidence="5">
    <location>
        <begin position="1"/>
        <end position="23"/>
    </location>
</feature>
<evidence type="ECO:0000256" key="3">
    <source>
        <dbReference type="ARBA" id="ARBA00022771"/>
    </source>
</evidence>
<dbReference type="GO" id="GO:0008270">
    <property type="term" value="F:zinc ion binding"/>
    <property type="evidence" value="ECO:0007669"/>
    <property type="project" value="UniProtKB-KW"/>
</dbReference>
<accession>A0A4Y7QDG4</accession>
<evidence type="ECO:0000256" key="4">
    <source>
        <dbReference type="ARBA" id="ARBA00022833"/>
    </source>
</evidence>
<keyword evidence="2" id="KW-0677">Repeat</keyword>
<keyword evidence="4" id="KW-0862">Zinc</keyword>
<evidence type="ECO:0000256" key="5">
    <source>
        <dbReference type="SAM" id="MobiDB-lite"/>
    </source>
</evidence>
<evidence type="ECO:0000256" key="1">
    <source>
        <dbReference type="ARBA" id="ARBA00022723"/>
    </source>
</evidence>
<organism evidence="6 7">
    <name type="scientific">Rickenella mellea</name>
    <dbReference type="NCBI Taxonomy" id="50990"/>
    <lineage>
        <taxon>Eukaryota</taxon>
        <taxon>Fungi</taxon>
        <taxon>Dikarya</taxon>
        <taxon>Basidiomycota</taxon>
        <taxon>Agaricomycotina</taxon>
        <taxon>Agaricomycetes</taxon>
        <taxon>Hymenochaetales</taxon>
        <taxon>Rickenellaceae</taxon>
        <taxon>Rickenella</taxon>
    </lineage>
</organism>
<evidence type="ECO:0000313" key="6">
    <source>
        <dbReference type="EMBL" id="TDL25727.1"/>
    </source>
</evidence>
<name>A0A4Y7QDG4_9AGAM</name>
<dbReference type="AlphaFoldDB" id="A0A4Y7QDG4"/>
<dbReference type="GO" id="GO:0005634">
    <property type="term" value="C:nucleus"/>
    <property type="evidence" value="ECO:0007669"/>
    <property type="project" value="TreeGrafter"/>
</dbReference>
<feature type="region of interest" description="Disordered" evidence="5">
    <location>
        <begin position="125"/>
        <end position="165"/>
    </location>
</feature>